<dbReference type="InterPro" id="IPR000644">
    <property type="entry name" value="CBS_dom"/>
</dbReference>
<dbReference type="InterPro" id="IPR051257">
    <property type="entry name" value="Diverse_CBS-Domain"/>
</dbReference>
<sequence length="142" mass="15499">MKSVKDIMSTDISFCTPNDSIVDAAKRMRDINVGAIPICSSNKELLGMVTDRDIVIRAVADGKIENVKISQVMSNELISVEPGTSIQEASDLMARHQIRRLPVVERGEIVGMIALGDLALEDKSNEAAGRALEEISEHDELH</sequence>
<evidence type="ECO:0000256" key="2">
    <source>
        <dbReference type="PROSITE-ProRule" id="PRU00703"/>
    </source>
</evidence>
<dbReference type="PROSITE" id="PS51371">
    <property type="entry name" value="CBS"/>
    <property type="match status" value="2"/>
</dbReference>
<proteinExistence type="predicted"/>
<evidence type="ECO:0000256" key="1">
    <source>
        <dbReference type="ARBA" id="ARBA00023122"/>
    </source>
</evidence>
<accession>A0A9X3WE49</accession>
<evidence type="ECO:0000259" key="3">
    <source>
        <dbReference type="PROSITE" id="PS51371"/>
    </source>
</evidence>
<dbReference type="Pfam" id="PF00571">
    <property type="entry name" value="CBS"/>
    <property type="match status" value="2"/>
</dbReference>
<dbReference type="EMBL" id="JAMQKC010000003">
    <property type="protein sequence ID" value="MDC3416505.1"/>
    <property type="molecule type" value="Genomic_DNA"/>
</dbReference>
<dbReference type="SMART" id="SM00116">
    <property type="entry name" value="CBS"/>
    <property type="match status" value="2"/>
</dbReference>
<feature type="domain" description="CBS" evidence="3">
    <location>
        <begin position="73"/>
        <end position="128"/>
    </location>
</feature>
<evidence type="ECO:0000313" key="5">
    <source>
        <dbReference type="Proteomes" id="UP001145069"/>
    </source>
</evidence>
<dbReference type="RefSeq" id="WP_272445507.1">
    <property type="nucleotide sequence ID" value="NZ_JAMQKC010000003.1"/>
</dbReference>
<dbReference type="Proteomes" id="UP001145069">
    <property type="component" value="Unassembled WGS sequence"/>
</dbReference>
<reference evidence="4" key="1">
    <citation type="submission" date="2022-06" db="EMBL/GenBank/DDBJ databases">
        <title>Aquibacillus sp. a new bacterium isolated from soil saline samples.</title>
        <authorList>
            <person name="Galisteo C."/>
            <person name="De La Haba R."/>
            <person name="Sanchez-Porro C."/>
            <person name="Ventosa A."/>
        </authorList>
    </citation>
    <scope>NUCLEOTIDE SEQUENCE</scope>
    <source>
        <strain evidence="4">3ASR75-54</strain>
    </source>
</reference>
<organism evidence="4 5">
    <name type="scientific">Aquibacillus salsiterrae</name>
    <dbReference type="NCBI Taxonomy" id="2950439"/>
    <lineage>
        <taxon>Bacteria</taxon>
        <taxon>Bacillati</taxon>
        <taxon>Bacillota</taxon>
        <taxon>Bacilli</taxon>
        <taxon>Bacillales</taxon>
        <taxon>Bacillaceae</taxon>
        <taxon>Aquibacillus</taxon>
    </lineage>
</organism>
<gene>
    <name evidence="4" type="ORF">NC799_06200</name>
</gene>
<dbReference type="AlphaFoldDB" id="A0A9X3WE49"/>
<evidence type="ECO:0000313" key="4">
    <source>
        <dbReference type="EMBL" id="MDC3416505.1"/>
    </source>
</evidence>
<dbReference type="SUPFAM" id="SSF54631">
    <property type="entry name" value="CBS-domain pair"/>
    <property type="match status" value="1"/>
</dbReference>
<dbReference type="InterPro" id="IPR046342">
    <property type="entry name" value="CBS_dom_sf"/>
</dbReference>
<dbReference type="PANTHER" id="PTHR43080">
    <property type="entry name" value="CBS DOMAIN-CONTAINING PROTEIN CBSX3, MITOCHONDRIAL"/>
    <property type="match status" value="1"/>
</dbReference>
<dbReference type="PANTHER" id="PTHR43080:SF2">
    <property type="entry name" value="CBS DOMAIN-CONTAINING PROTEIN"/>
    <property type="match status" value="1"/>
</dbReference>
<comment type="caution">
    <text evidence="4">The sequence shown here is derived from an EMBL/GenBank/DDBJ whole genome shotgun (WGS) entry which is preliminary data.</text>
</comment>
<keyword evidence="1 2" id="KW-0129">CBS domain</keyword>
<feature type="domain" description="CBS" evidence="3">
    <location>
        <begin position="8"/>
        <end position="65"/>
    </location>
</feature>
<protein>
    <submittedName>
        <fullName evidence="4">CBS domain-containing protein</fullName>
    </submittedName>
</protein>
<keyword evidence="5" id="KW-1185">Reference proteome</keyword>
<name>A0A9X3WE49_9BACI</name>
<dbReference type="Gene3D" id="3.10.580.10">
    <property type="entry name" value="CBS-domain"/>
    <property type="match status" value="1"/>
</dbReference>
<dbReference type="CDD" id="cd04622">
    <property type="entry name" value="CBS_pair_HRP1_like"/>
    <property type="match status" value="1"/>
</dbReference>